<evidence type="ECO:0000259" key="4">
    <source>
        <dbReference type="PROSITE" id="PS50995"/>
    </source>
</evidence>
<dbReference type="InterPro" id="IPR036388">
    <property type="entry name" value="WH-like_DNA-bd_sf"/>
</dbReference>
<keyword evidence="2" id="KW-0238">DNA-binding</keyword>
<organism evidence="5 6">
    <name type="scientific">Candidatus Obscuribacter phosphatis</name>
    <dbReference type="NCBI Taxonomy" id="1906157"/>
    <lineage>
        <taxon>Bacteria</taxon>
        <taxon>Bacillati</taxon>
        <taxon>Candidatus Melainabacteria</taxon>
        <taxon>Candidatus Obscuribacterales</taxon>
        <taxon>Candidatus Obscuribacteraceae</taxon>
        <taxon>Candidatus Obscuribacter</taxon>
    </lineage>
</organism>
<keyword evidence="1" id="KW-0805">Transcription regulation</keyword>
<evidence type="ECO:0000313" key="6">
    <source>
        <dbReference type="Proteomes" id="UP000664277"/>
    </source>
</evidence>
<gene>
    <name evidence="5" type="ORF">J0M35_09745</name>
</gene>
<dbReference type="GO" id="GO:0003677">
    <property type="term" value="F:DNA binding"/>
    <property type="evidence" value="ECO:0007669"/>
    <property type="project" value="UniProtKB-KW"/>
</dbReference>
<dbReference type="PROSITE" id="PS50995">
    <property type="entry name" value="HTH_MARR_2"/>
    <property type="match status" value="1"/>
</dbReference>
<evidence type="ECO:0000256" key="1">
    <source>
        <dbReference type="ARBA" id="ARBA00023015"/>
    </source>
</evidence>
<feature type="domain" description="HTH marR-type" evidence="4">
    <location>
        <begin position="2"/>
        <end position="134"/>
    </location>
</feature>
<reference evidence="5" key="1">
    <citation type="submission" date="2021-02" db="EMBL/GenBank/DDBJ databases">
        <title>Genome-Resolved Metagenomics of a Microbial Community Performing Photosynthetic Biological Nutrient Removal.</title>
        <authorList>
            <person name="Mcdaniel E.A."/>
        </authorList>
    </citation>
    <scope>NUCLEOTIDE SEQUENCE</scope>
    <source>
        <strain evidence="5">UWPOB_OBS1</strain>
    </source>
</reference>
<dbReference type="EMBL" id="JAFLCK010000012">
    <property type="protein sequence ID" value="MBN8660634.1"/>
    <property type="molecule type" value="Genomic_DNA"/>
</dbReference>
<dbReference type="AlphaFoldDB" id="A0A8J7P7Y2"/>
<dbReference type="InterPro" id="IPR036390">
    <property type="entry name" value="WH_DNA-bd_sf"/>
</dbReference>
<dbReference type="SMART" id="SM00347">
    <property type="entry name" value="HTH_MARR"/>
    <property type="match status" value="1"/>
</dbReference>
<dbReference type="PRINTS" id="PR00598">
    <property type="entry name" value="HTHMARR"/>
</dbReference>
<dbReference type="Pfam" id="PF12802">
    <property type="entry name" value="MarR_2"/>
    <property type="match status" value="1"/>
</dbReference>
<protein>
    <submittedName>
        <fullName evidence="5">MarR family transcriptional regulator</fullName>
    </submittedName>
</protein>
<evidence type="ECO:0000256" key="3">
    <source>
        <dbReference type="ARBA" id="ARBA00023163"/>
    </source>
</evidence>
<dbReference type="GO" id="GO:0003700">
    <property type="term" value="F:DNA-binding transcription factor activity"/>
    <property type="evidence" value="ECO:0007669"/>
    <property type="project" value="InterPro"/>
</dbReference>
<evidence type="ECO:0000313" key="5">
    <source>
        <dbReference type="EMBL" id="MBN8660634.1"/>
    </source>
</evidence>
<name>A0A8J7P7Y2_9BACT</name>
<dbReference type="PANTHER" id="PTHR42756:SF1">
    <property type="entry name" value="TRANSCRIPTIONAL REPRESSOR OF EMRAB OPERON"/>
    <property type="match status" value="1"/>
</dbReference>
<dbReference type="Proteomes" id="UP000664277">
    <property type="component" value="Unassembled WGS sequence"/>
</dbReference>
<dbReference type="InterPro" id="IPR000835">
    <property type="entry name" value="HTH_MarR-typ"/>
</dbReference>
<dbReference type="Gene3D" id="1.10.10.10">
    <property type="entry name" value="Winged helix-like DNA-binding domain superfamily/Winged helix DNA-binding domain"/>
    <property type="match status" value="1"/>
</dbReference>
<accession>A0A8J7P7Y2</accession>
<keyword evidence="3" id="KW-0804">Transcription</keyword>
<comment type="caution">
    <text evidence="5">The sequence shown here is derived from an EMBL/GenBank/DDBJ whole genome shotgun (WGS) entry which is preliminary data.</text>
</comment>
<proteinExistence type="predicted"/>
<dbReference type="PANTHER" id="PTHR42756">
    <property type="entry name" value="TRANSCRIPTIONAL REGULATOR, MARR"/>
    <property type="match status" value="1"/>
</dbReference>
<sequence length="142" mass="15753">MATKLWLVLYKAERALERRALGSIESLGITGTDFAILEVLLHKGPLPINTIGRKILLTSGSITTAVDRLEARGLVSRSFDAADRRIRLVVLTKDGARAASTSFKEHQRHLHQAMEVLSEREQIQLIALLKKLGKGVESNEEE</sequence>
<dbReference type="SUPFAM" id="SSF46785">
    <property type="entry name" value="Winged helix' DNA-binding domain"/>
    <property type="match status" value="1"/>
</dbReference>
<evidence type="ECO:0000256" key="2">
    <source>
        <dbReference type="ARBA" id="ARBA00023125"/>
    </source>
</evidence>